<dbReference type="PANTHER" id="PTHR46289:SF14">
    <property type="entry name" value="DUF4371 DOMAIN-CONTAINING PROTEIN"/>
    <property type="match status" value="1"/>
</dbReference>
<dbReference type="InterPro" id="IPR008906">
    <property type="entry name" value="HATC_C_dom"/>
</dbReference>
<dbReference type="Proteomes" id="UP001159363">
    <property type="component" value="Chromosome 2"/>
</dbReference>
<keyword evidence="3" id="KW-1185">Reference proteome</keyword>
<evidence type="ECO:0000313" key="2">
    <source>
        <dbReference type="EMBL" id="KAJ8893840.1"/>
    </source>
</evidence>
<dbReference type="PANTHER" id="PTHR46289">
    <property type="entry name" value="52 KDA REPRESSOR OF THE INHIBITOR OF THE PROTEIN KINASE-LIKE PROTEIN-RELATED"/>
    <property type="match status" value="1"/>
</dbReference>
<dbReference type="Pfam" id="PF05699">
    <property type="entry name" value="Dimer_Tnp_hAT"/>
    <property type="match status" value="1"/>
</dbReference>
<protein>
    <recommendedName>
        <fullName evidence="1">HAT C-terminal dimerisation domain-containing protein</fullName>
    </recommendedName>
</protein>
<name>A0ABQ9IAZ7_9NEOP</name>
<evidence type="ECO:0000313" key="3">
    <source>
        <dbReference type="Proteomes" id="UP001159363"/>
    </source>
</evidence>
<gene>
    <name evidence="2" type="ORF">PR048_006441</name>
</gene>
<feature type="domain" description="HAT C-terminal dimerisation" evidence="1">
    <location>
        <begin position="21"/>
        <end position="79"/>
    </location>
</feature>
<proteinExistence type="predicted"/>
<accession>A0ABQ9IAZ7</accession>
<organism evidence="2 3">
    <name type="scientific">Dryococelus australis</name>
    <dbReference type="NCBI Taxonomy" id="614101"/>
    <lineage>
        <taxon>Eukaryota</taxon>
        <taxon>Metazoa</taxon>
        <taxon>Ecdysozoa</taxon>
        <taxon>Arthropoda</taxon>
        <taxon>Hexapoda</taxon>
        <taxon>Insecta</taxon>
        <taxon>Pterygota</taxon>
        <taxon>Neoptera</taxon>
        <taxon>Polyneoptera</taxon>
        <taxon>Phasmatodea</taxon>
        <taxon>Verophasmatodea</taxon>
        <taxon>Anareolatae</taxon>
        <taxon>Phasmatidae</taxon>
        <taxon>Eurycanthinae</taxon>
        <taxon>Dryococelus</taxon>
    </lineage>
</organism>
<comment type="caution">
    <text evidence="2">The sequence shown here is derived from an EMBL/GenBank/DDBJ whole genome shotgun (WGS) entry which is preliminary data.</text>
</comment>
<dbReference type="InterPro" id="IPR052958">
    <property type="entry name" value="IFN-induced_PKR_regulator"/>
</dbReference>
<dbReference type="EMBL" id="JARBHB010000002">
    <property type="protein sequence ID" value="KAJ8893840.1"/>
    <property type="molecule type" value="Genomic_DNA"/>
</dbReference>
<evidence type="ECO:0000259" key="1">
    <source>
        <dbReference type="Pfam" id="PF05699"/>
    </source>
</evidence>
<sequence>MKWKNSKDELPKDAMAALKKCEEILFPNLHILPKILATLPVTTVSVKRSFLTLKRLKTYLRNITGEDSLNLLALMSLHRSIQLNEDILFEKFAKKNRRMLLIEMF</sequence>
<reference evidence="2 3" key="1">
    <citation type="submission" date="2023-02" db="EMBL/GenBank/DDBJ databases">
        <title>LHISI_Scaffold_Assembly.</title>
        <authorList>
            <person name="Stuart O.P."/>
            <person name="Cleave R."/>
            <person name="Magrath M.J.L."/>
            <person name="Mikheyev A.S."/>
        </authorList>
    </citation>
    <scope>NUCLEOTIDE SEQUENCE [LARGE SCALE GENOMIC DNA]</scope>
    <source>
        <strain evidence="2">Daus_M_001</strain>
        <tissue evidence="2">Leg muscle</tissue>
    </source>
</reference>